<evidence type="ECO:0000256" key="1">
    <source>
        <dbReference type="ARBA" id="ARBA00022679"/>
    </source>
</evidence>
<reference evidence="4" key="1">
    <citation type="submission" date="2021-12" db="EMBL/GenBank/DDBJ databases">
        <authorList>
            <person name="Rodrigo-Torres L."/>
            <person name="Arahal R. D."/>
            <person name="Lucena T."/>
        </authorList>
    </citation>
    <scope>NUCLEOTIDE SEQUENCE</scope>
    <source>
        <strain evidence="4">CECT 8858</strain>
    </source>
</reference>
<keyword evidence="1" id="KW-0808">Transferase</keyword>
<dbReference type="SUPFAM" id="SSF53448">
    <property type="entry name" value="Nucleotide-diphospho-sugar transferases"/>
    <property type="match status" value="1"/>
</dbReference>
<dbReference type="InterPro" id="IPR029044">
    <property type="entry name" value="Nucleotide-diphossugar_trans"/>
</dbReference>
<dbReference type="Gene3D" id="3.90.550.10">
    <property type="entry name" value="Spore Coat Polysaccharide Biosynthesis Protein SpsA, Chain A"/>
    <property type="match status" value="1"/>
</dbReference>
<evidence type="ECO:0000313" key="5">
    <source>
        <dbReference type="Proteomes" id="UP000837932"/>
    </source>
</evidence>
<comment type="caution">
    <text evidence="4">The sequence shown here is derived from an EMBL/GenBank/DDBJ whole genome shotgun (WGS) entry which is preliminary data.</text>
</comment>
<keyword evidence="2" id="KW-0548">Nucleotidyltransferase</keyword>
<dbReference type="Pfam" id="PF00483">
    <property type="entry name" value="NTP_transferase"/>
    <property type="match status" value="1"/>
</dbReference>
<dbReference type="InterPro" id="IPR005835">
    <property type="entry name" value="NTP_transferase_dom"/>
</dbReference>
<dbReference type="PANTHER" id="PTHR43584:SF8">
    <property type="entry name" value="N-ACETYLMURAMATE ALPHA-1-PHOSPHATE URIDYLYLTRANSFERASE"/>
    <property type="match status" value="1"/>
</dbReference>
<dbReference type="EMBL" id="CAKLPY010000001">
    <property type="protein sequence ID" value="CAH0994574.1"/>
    <property type="molecule type" value="Genomic_DNA"/>
</dbReference>
<evidence type="ECO:0000256" key="2">
    <source>
        <dbReference type="ARBA" id="ARBA00022695"/>
    </source>
</evidence>
<dbReference type="RefSeq" id="WP_238804443.1">
    <property type="nucleotide sequence ID" value="NZ_CAKLPY010000001.1"/>
</dbReference>
<gene>
    <name evidence="4" type="ORF">EMA8858_00684</name>
</gene>
<dbReference type="InterPro" id="IPR050065">
    <property type="entry name" value="GlmU-like"/>
</dbReference>
<dbReference type="Proteomes" id="UP000837932">
    <property type="component" value="Unassembled WGS sequence"/>
</dbReference>
<proteinExistence type="predicted"/>
<accession>A0ABM9ALD2</accession>
<protein>
    <recommendedName>
        <fullName evidence="3">Nucleotidyl transferase domain-containing protein</fullName>
    </recommendedName>
</protein>
<name>A0ABM9ALD2_9BACT</name>
<keyword evidence="5" id="KW-1185">Reference proteome</keyword>
<organism evidence="4 5">
    <name type="scientific">Emticicia aquatica</name>
    <dbReference type="NCBI Taxonomy" id="1681835"/>
    <lineage>
        <taxon>Bacteria</taxon>
        <taxon>Pseudomonadati</taxon>
        <taxon>Bacteroidota</taxon>
        <taxon>Cytophagia</taxon>
        <taxon>Cytophagales</taxon>
        <taxon>Leadbetterellaceae</taxon>
        <taxon>Emticicia</taxon>
    </lineage>
</organism>
<feature type="domain" description="Nucleotidyl transferase" evidence="3">
    <location>
        <begin position="34"/>
        <end position="195"/>
    </location>
</feature>
<evidence type="ECO:0000259" key="3">
    <source>
        <dbReference type="Pfam" id="PF00483"/>
    </source>
</evidence>
<sequence>MKLLILAGGMSSRMKKNIEGNTNLDPKLIEQANTLPKSMIGLGKDGRPFLDYVLFNAAQAGVKEVILLLNPKDTVSQPYYEKLMQVEKNWGLKINFARQLIPEGREKPLGTTDAIEQALAQFPAWKTSRFITCNGDNLYPIEAFRLLLDEKYPNAMLDWDTDGYTVERVRNCAIVKKDEDGYLVDLIEKPNDEEWVKIVETMPRIGISWNIFAFTGADVMPFLEKTPLHPIRNEKEIPVTVRLFASEKPKSIYAIQISDFIPDLSSKQDIADVMQALNYEI</sequence>
<evidence type="ECO:0000313" key="4">
    <source>
        <dbReference type="EMBL" id="CAH0994574.1"/>
    </source>
</evidence>
<dbReference type="PANTHER" id="PTHR43584">
    <property type="entry name" value="NUCLEOTIDYL TRANSFERASE"/>
    <property type="match status" value="1"/>
</dbReference>